<evidence type="ECO:0000313" key="3">
    <source>
        <dbReference type="EMBL" id="KAL3532061.1"/>
    </source>
</evidence>
<keyword evidence="4" id="KW-1185">Reference proteome</keyword>
<keyword evidence="1" id="KW-0863">Zinc-finger</keyword>
<accession>A0ABD3ALM7</accession>
<dbReference type="GO" id="GO:0006355">
    <property type="term" value="P:regulation of DNA-templated transcription"/>
    <property type="evidence" value="ECO:0007669"/>
    <property type="project" value="UniProtKB-UniRule"/>
</dbReference>
<keyword evidence="1" id="KW-0479">Metal-binding</keyword>
<evidence type="ECO:0000313" key="4">
    <source>
        <dbReference type="Proteomes" id="UP001630127"/>
    </source>
</evidence>
<proteinExistence type="inferred from homology"/>
<keyword evidence="2" id="KW-0812">Transmembrane</keyword>
<dbReference type="InterPro" id="IPR031052">
    <property type="entry name" value="FHY3/FAR1"/>
</dbReference>
<keyword evidence="2" id="KW-0472">Membrane</keyword>
<dbReference type="GO" id="GO:0005634">
    <property type="term" value="C:nucleus"/>
    <property type="evidence" value="ECO:0007669"/>
    <property type="project" value="UniProtKB-SubCell"/>
</dbReference>
<feature type="transmembrane region" description="Helical" evidence="2">
    <location>
        <begin position="179"/>
        <end position="203"/>
    </location>
</feature>
<dbReference type="Proteomes" id="UP001630127">
    <property type="component" value="Unassembled WGS sequence"/>
</dbReference>
<reference evidence="3 4" key="1">
    <citation type="submission" date="2024-11" db="EMBL/GenBank/DDBJ databases">
        <title>A near-complete genome assembly of Cinchona calisaya.</title>
        <authorList>
            <person name="Lian D.C."/>
            <person name="Zhao X.W."/>
            <person name="Wei L."/>
        </authorList>
    </citation>
    <scope>NUCLEOTIDE SEQUENCE [LARGE SCALE GENOMIC DNA]</scope>
    <source>
        <tissue evidence="3">Nenye</tissue>
    </source>
</reference>
<dbReference type="PANTHER" id="PTHR31669">
    <property type="entry name" value="PROTEIN FAR1-RELATED SEQUENCE 10-RELATED"/>
    <property type="match status" value="1"/>
</dbReference>
<sequence length="242" mass="28147">MSSPSSPLQEFDIGHISKVLEYEFDKEAPMEHDQFDNDMHPPIFEESRMSTTQRNESMNKFFKDYLNSSTPMSKFVVQYDKAIEARHALMVLIKKKIHSLPPLYMLNRWRMNATSGRVDEVPTEEFQQMQFSTLSTLWFNDIMVRSLGLAFQKERHHIIIIHVTQVSPPEPRIVKTNDLAIFGFFVALGHNLFFLQMVLIPLIKLLKDSVRFLIGGEVCYIILSSHQFCAKGQTSFLLSWKQ</sequence>
<protein>
    <recommendedName>
        <fullName evidence="1">Protein FAR1-RELATED SEQUENCE</fullName>
    </recommendedName>
</protein>
<keyword evidence="1" id="KW-0862">Zinc</keyword>
<name>A0ABD3ALM7_9GENT</name>
<organism evidence="3 4">
    <name type="scientific">Cinchona calisaya</name>
    <dbReference type="NCBI Taxonomy" id="153742"/>
    <lineage>
        <taxon>Eukaryota</taxon>
        <taxon>Viridiplantae</taxon>
        <taxon>Streptophyta</taxon>
        <taxon>Embryophyta</taxon>
        <taxon>Tracheophyta</taxon>
        <taxon>Spermatophyta</taxon>
        <taxon>Magnoliopsida</taxon>
        <taxon>eudicotyledons</taxon>
        <taxon>Gunneridae</taxon>
        <taxon>Pentapetalae</taxon>
        <taxon>asterids</taxon>
        <taxon>lamiids</taxon>
        <taxon>Gentianales</taxon>
        <taxon>Rubiaceae</taxon>
        <taxon>Cinchonoideae</taxon>
        <taxon>Cinchoneae</taxon>
        <taxon>Cinchona</taxon>
    </lineage>
</organism>
<comment type="caution">
    <text evidence="3">The sequence shown here is derived from an EMBL/GenBank/DDBJ whole genome shotgun (WGS) entry which is preliminary data.</text>
</comment>
<dbReference type="EMBL" id="JBJUIK010000003">
    <property type="protein sequence ID" value="KAL3532061.1"/>
    <property type="molecule type" value="Genomic_DNA"/>
</dbReference>
<evidence type="ECO:0000256" key="1">
    <source>
        <dbReference type="RuleBase" id="RU367018"/>
    </source>
</evidence>
<dbReference type="PANTHER" id="PTHR31669:SF293">
    <property type="entry name" value="PROTEIN FAR1-RELATED SEQUENCE"/>
    <property type="match status" value="1"/>
</dbReference>
<evidence type="ECO:0000256" key="2">
    <source>
        <dbReference type="SAM" id="Phobius"/>
    </source>
</evidence>
<gene>
    <name evidence="3" type="ORF">ACH5RR_005582</name>
</gene>
<comment type="similarity">
    <text evidence="1">Belongs to the FHY3/FAR1 family.</text>
</comment>
<comment type="subcellular location">
    <subcellularLocation>
        <location evidence="1">Nucleus</location>
    </subcellularLocation>
</comment>
<keyword evidence="2" id="KW-1133">Transmembrane helix</keyword>
<comment type="function">
    <text evidence="1">Putative transcription activator involved in regulating light control of development.</text>
</comment>
<dbReference type="AlphaFoldDB" id="A0ABD3ALM7"/>
<keyword evidence="1" id="KW-0539">Nucleus</keyword>
<dbReference type="GO" id="GO:0008270">
    <property type="term" value="F:zinc ion binding"/>
    <property type="evidence" value="ECO:0007669"/>
    <property type="project" value="UniProtKB-UniRule"/>
</dbReference>